<evidence type="ECO:0000313" key="5">
    <source>
        <dbReference type="Proteomes" id="UP000295781"/>
    </source>
</evidence>
<dbReference type="SUPFAM" id="SSF51735">
    <property type="entry name" value="NAD(P)-binding Rossmann-fold domains"/>
    <property type="match status" value="1"/>
</dbReference>
<protein>
    <submittedName>
        <fullName evidence="4">Short-chain dehydrogenase</fullName>
    </submittedName>
</protein>
<dbReference type="CDD" id="cd05233">
    <property type="entry name" value="SDR_c"/>
    <property type="match status" value="1"/>
</dbReference>
<feature type="domain" description="Ketoreductase" evidence="3">
    <location>
        <begin position="19"/>
        <end position="202"/>
    </location>
</feature>
<dbReference type="PANTHER" id="PTHR42879">
    <property type="entry name" value="3-OXOACYL-(ACYL-CARRIER-PROTEIN) REDUCTASE"/>
    <property type="match status" value="1"/>
</dbReference>
<dbReference type="InterPro" id="IPR036291">
    <property type="entry name" value="NAD(P)-bd_dom_sf"/>
</dbReference>
<gene>
    <name evidence="4" type="ORF">SOCEGT47_045330</name>
</gene>
<reference evidence="4 5" key="1">
    <citation type="submission" date="2015-09" db="EMBL/GenBank/DDBJ databases">
        <title>Sorangium comparison.</title>
        <authorList>
            <person name="Zaburannyi N."/>
            <person name="Bunk B."/>
            <person name="Overmann J."/>
            <person name="Mueller R."/>
        </authorList>
    </citation>
    <scope>NUCLEOTIDE SEQUENCE [LARGE SCALE GENOMIC DNA]</scope>
    <source>
        <strain evidence="4 5">So ceGT47</strain>
    </source>
</reference>
<dbReference type="InterPro" id="IPR050259">
    <property type="entry name" value="SDR"/>
</dbReference>
<evidence type="ECO:0000256" key="2">
    <source>
        <dbReference type="RuleBase" id="RU000363"/>
    </source>
</evidence>
<organism evidence="4 5">
    <name type="scientific">Sorangium cellulosum</name>
    <name type="common">Polyangium cellulosum</name>
    <dbReference type="NCBI Taxonomy" id="56"/>
    <lineage>
        <taxon>Bacteria</taxon>
        <taxon>Pseudomonadati</taxon>
        <taxon>Myxococcota</taxon>
        <taxon>Polyangia</taxon>
        <taxon>Polyangiales</taxon>
        <taxon>Polyangiaceae</taxon>
        <taxon>Sorangium</taxon>
    </lineage>
</organism>
<dbReference type="Pfam" id="PF00106">
    <property type="entry name" value="adh_short"/>
    <property type="match status" value="1"/>
</dbReference>
<evidence type="ECO:0000256" key="1">
    <source>
        <dbReference type="ARBA" id="ARBA00006484"/>
    </source>
</evidence>
<dbReference type="InterPro" id="IPR057326">
    <property type="entry name" value="KR_dom"/>
</dbReference>
<name>A0A4V0NDV6_SORCE</name>
<comment type="similarity">
    <text evidence="1 2">Belongs to the short-chain dehydrogenases/reductases (SDR) family.</text>
</comment>
<dbReference type="InterPro" id="IPR002347">
    <property type="entry name" value="SDR_fam"/>
</dbReference>
<evidence type="ECO:0000313" key="4">
    <source>
        <dbReference type="EMBL" id="AUX24002.1"/>
    </source>
</evidence>
<proteinExistence type="inferred from homology"/>
<dbReference type="PRINTS" id="PR00080">
    <property type="entry name" value="SDRFAMILY"/>
</dbReference>
<sequence length="252" mass="26972">MQVGLCHKARLMTTELRGKWALVTGASRGVGKQIARGLAGLGCNLVLHSRDAAHTRELEAELAGQGVRVSSVSGELSEQAAVDRMLDSAITVSGGIDILYNNAAIMTPFRASYIETPAEDFRLSFEVNVITPIRITYRLLPTMLERRWGRIVQVTSGIQDQPELMAYAASKAALDKFVRDTVPSLRGTGVLMNLLDPGWLRTDLGGPRAPNAVESVLPGALVPALVDGEVHGVFFRAQDHARPAATSGASST</sequence>
<dbReference type="Proteomes" id="UP000295781">
    <property type="component" value="Chromosome"/>
</dbReference>
<dbReference type="EMBL" id="CP012670">
    <property type="protein sequence ID" value="AUX24002.1"/>
    <property type="molecule type" value="Genomic_DNA"/>
</dbReference>
<evidence type="ECO:0000259" key="3">
    <source>
        <dbReference type="SMART" id="SM00822"/>
    </source>
</evidence>
<dbReference type="PRINTS" id="PR00081">
    <property type="entry name" value="GDHRDH"/>
</dbReference>
<dbReference type="Gene3D" id="3.40.50.720">
    <property type="entry name" value="NAD(P)-binding Rossmann-like Domain"/>
    <property type="match status" value="1"/>
</dbReference>
<dbReference type="AlphaFoldDB" id="A0A4V0NDV6"/>
<dbReference type="SMART" id="SM00822">
    <property type="entry name" value="PKS_KR"/>
    <property type="match status" value="1"/>
</dbReference>
<accession>A0A4V0NDV6</accession>